<feature type="compositionally biased region" description="Acidic residues" evidence="3">
    <location>
        <begin position="597"/>
        <end position="630"/>
    </location>
</feature>
<keyword evidence="5" id="KW-1185">Reference proteome</keyword>
<evidence type="ECO:0000256" key="2">
    <source>
        <dbReference type="ARBA" id="ARBA00023204"/>
    </source>
</evidence>
<evidence type="ECO:0000256" key="3">
    <source>
        <dbReference type="SAM" id="MobiDB-lite"/>
    </source>
</evidence>
<dbReference type="GO" id="GO:0009411">
    <property type="term" value="P:response to UV"/>
    <property type="evidence" value="ECO:0007669"/>
    <property type="project" value="InterPro"/>
</dbReference>
<protein>
    <submittedName>
        <fullName evidence="4">Uncharacterized protein</fullName>
    </submittedName>
</protein>
<reference evidence="4" key="1">
    <citation type="submission" date="2020-05" db="EMBL/GenBank/DDBJ databases">
        <title>Phylogenomic resolution of chytrid fungi.</title>
        <authorList>
            <person name="Stajich J.E."/>
            <person name="Amses K."/>
            <person name="Simmons R."/>
            <person name="Seto K."/>
            <person name="Myers J."/>
            <person name="Bonds A."/>
            <person name="Quandt C.A."/>
            <person name="Barry K."/>
            <person name="Liu P."/>
            <person name="Grigoriev I."/>
            <person name="Longcore J.E."/>
            <person name="James T.Y."/>
        </authorList>
    </citation>
    <scope>NUCLEOTIDE SEQUENCE</scope>
    <source>
        <strain evidence="4">JEL0318</strain>
    </source>
</reference>
<dbReference type="GO" id="GO:0004519">
    <property type="term" value="F:endonuclease activity"/>
    <property type="evidence" value="ECO:0007669"/>
    <property type="project" value="InterPro"/>
</dbReference>
<dbReference type="EMBL" id="JADGJD010000135">
    <property type="protein sequence ID" value="KAJ3054481.1"/>
    <property type="molecule type" value="Genomic_DNA"/>
</dbReference>
<feature type="region of interest" description="Disordered" evidence="3">
    <location>
        <begin position="1"/>
        <end position="60"/>
    </location>
</feature>
<dbReference type="AlphaFoldDB" id="A0AAD5X830"/>
<keyword evidence="1" id="KW-0227">DNA damage</keyword>
<gene>
    <name evidence="4" type="ORF">HK097_001726</name>
</gene>
<feature type="compositionally biased region" description="Low complexity" evidence="3">
    <location>
        <begin position="10"/>
        <end position="27"/>
    </location>
</feature>
<name>A0AAD5X830_9FUNG</name>
<keyword evidence="2" id="KW-0234">DNA repair</keyword>
<evidence type="ECO:0000313" key="5">
    <source>
        <dbReference type="Proteomes" id="UP001212841"/>
    </source>
</evidence>
<feature type="compositionally biased region" description="Acidic residues" evidence="3">
    <location>
        <begin position="969"/>
        <end position="978"/>
    </location>
</feature>
<proteinExistence type="predicted"/>
<dbReference type="GO" id="GO:0006289">
    <property type="term" value="P:nucleotide-excision repair"/>
    <property type="evidence" value="ECO:0007669"/>
    <property type="project" value="InterPro"/>
</dbReference>
<feature type="compositionally biased region" description="Polar residues" evidence="3">
    <location>
        <begin position="51"/>
        <end position="60"/>
    </location>
</feature>
<dbReference type="PANTHER" id="PTHR31290:SF5">
    <property type="entry name" value="UV-DAMAGE ENDONUCLEASE"/>
    <property type="match status" value="1"/>
</dbReference>
<evidence type="ECO:0000256" key="1">
    <source>
        <dbReference type="ARBA" id="ARBA00022763"/>
    </source>
</evidence>
<dbReference type="Pfam" id="PF03851">
    <property type="entry name" value="UvdE"/>
    <property type="match status" value="1"/>
</dbReference>
<dbReference type="Gene3D" id="3.20.20.150">
    <property type="entry name" value="Divalent-metal-dependent TIM barrel enzymes"/>
    <property type="match status" value="1"/>
</dbReference>
<dbReference type="PANTHER" id="PTHR31290">
    <property type="entry name" value="UV-DAMAGE ENDONUCLEASE"/>
    <property type="match status" value="1"/>
</dbReference>
<feature type="region of interest" description="Disordered" evidence="3">
    <location>
        <begin position="408"/>
        <end position="537"/>
    </location>
</feature>
<evidence type="ECO:0000313" key="4">
    <source>
        <dbReference type="EMBL" id="KAJ3054481.1"/>
    </source>
</evidence>
<feature type="region of interest" description="Disordered" evidence="3">
    <location>
        <begin position="96"/>
        <end position="117"/>
    </location>
</feature>
<sequence length="987" mass="107460">MRASTLNPFRQLQQAEEQRAAQQRLAQSRNLNPPGALTSQPPAMQHIPVGKSSSQIESQQRANNQFANTTSLHHQVLVGGPGLQQALPDTSPIARPTNPRKLNPQHDGMPRPPATGTSQVQPFIAAPPSMKNEVPSMPDNNVDVLTKMQQDVVMLFARNPEQLKALNPEYRQVGRQQGLRLTAAVHAQQFGGANENREEAPDTANVDEFLGRIGYAGLNKTLGMNLSIGSGLRETTLRNGTKPALKKARLNLSHLMKVMQWNEQHSMKLCSLPVNLLPWASDFRYKYDIGDVKGGLEFLKKAGEFAELVEHRFVFLNDQNAHLNSSPDRTIDCSLLKLQADVLDAVGGEDHIIVARMGRRGHAGVGDFEDWITNLPTDIRKRLVLMNDDYWSVERRYGLVSFVTGPSMGEPALRSDAVAGSEGQAKKRQKGNEGQSVPRGEDEIPAINGPSARHQGSKRAAGQTPARRRVQTLSRTEAAGATPHSNERKPSNASGLNDDGRWTTQTGKGVKSSVSEEPESKETSADGGVTGRRCRSITPDADKEFWYAYTGMTEEDQEEYLWEQGRGRRKQWEEALDALADRSRGYKCHKSLNDFVEDDAEGFVDDDDEGFGEEEGDDLFEDDRSEDLDSNSERSDSDEPEIIGASETIPAAASPAPLSVANGRIWPSESSDESDTMVVIDCRPHGKPTKRVSHTLKDMRTNEIASSQWPAAARSAAALRACTDLGLDDTVASAVNGSNFACDFRSFEAAGASAWDTPPSAQRRLAPESTCTATGGKLRGRIPLGGMALNNPKANGPGATPESTGFEPRSQGLPFRIPPKPKMLKLDPPLFKSGVGIPPTSGLYVSQLPTANAATCTPAAAPPAPPKPLQTDLSETDGALEAASPQDDVDVPEPARLGSYLYRVFAQDNDDVPEQEPLVCHQEASEIDVLRKRVDMLEFRNHELLRRLSAIEGMLNGSGKGAGKRGVDEAEGEEENEEPASKHVRNH</sequence>
<comment type="caution">
    <text evidence="4">The sequence shown here is derived from an EMBL/GenBank/DDBJ whole genome shotgun (WGS) entry which is preliminary data.</text>
</comment>
<dbReference type="InterPro" id="IPR004601">
    <property type="entry name" value="UvdE"/>
</dbReference>
<dbReference type="Proteomes" id="UP001212841">
    <property type="component" value="Unassembled WGS sequence"/>
</dbReference>
<feature type="region of interest" description="Disordered" evidence="3">
    <location>
        <begin position="597"/>
        <end position="656"/>
    </location>
</feature>
<accession>A0AAD5X830</accession>
<feature type="region of interest" description="Disordered" evidence="3">
    <location>
        <begin position="954"/>
        <end position="987"/>
    </location>
</feature>
<organism evidence="4 5">
    <name type="scientific">Rhizophlyctis rosea</name>
    <dbReference type="NCBI Taxonomy" id="64517"/>
    <lineage>
        <taxon>Eukaryota</taxon>
        <taxon>Fungi</taxon>
        <taxon>Fungi incertae sedis</taxon>
        <taxon>Chytridiomycota</taxon>
        <taxon>Chytridiomycota incertae sedis</taxon>
        <taxon>Chytridiomycetes</taxon>
        <taxon>Rhizophlyctidales</taxon>
        <taxon>Rhizophlyctidaceae</taxon>
        <taxon>Rhizophlyctis</taxon>
    </lineage>
</organism>